<reference evidence="2" key="1">
    <citation type="submission" date="2020-08" db="EMBL/GenBank/DDBJ databases">
        <authorList>
            <person name="Uke A."/>
            <person name="Chhe C."/>
            <person name="Baramee S."/>
            <person name="Kosugi A."/>
        </authorList>
    </citation>
    <scope>NUCLEOTIDE SEQUENCE</scope>
    <source>
        <strain evidence="2">DA-C8</strain>
    </source>
</reference>
<protein>
    <submittedName>
        <fullName evidence="2">Uncharacterized protein</fullName>
    </submittedName>
</protein>
<gene>
    <name evidence="2" type="ORF">PRECH8_27080</name>
</gene>
<organism evidence="2 3">
    <name type="scientific">Insulibacter thermoxylanivorax</name>
    <dbReference type="NCBI Taxonomy" id="2749268"/>
    <lineage>
        <taxon>Bacteria</taxon>
        <taxon>Bacillati</taxon>
        <taxon>Bacillota</taxon>
        <taxon>Bacilli</taxon>
        <taxon>Bacillales</taxon>
        <taxon>Paenibacillaceae</taxon>
        <taxon>Insulibacter</taxon>
    </lineage>
</organism>
<dbReference type="Proteomes" id="UP000654993">
    <property type="component" value="Unassembled WGS sequence"/>
</dbReference>
<dbReference type="EMBL" id="BMAQ01000043">
    <property type="protein sequence ID" value="GFR39412.1"/>
    <property type="molecule type" value="Genomic_DNA"/>
</dbReference>
<evidence type="ECO:0000256" key="1">
    <source>
        <dbReference type="SAM" id="MobiDB-lite"/>
    </source>
</evidence>
<feature type="region of interest" description="Disordered" evidence="1">
    <location>
        <begin position="39"/>
        <end position="58"/>
    </location>
</feature>
<name>A0A916VGH2_9BACL</name>
<keyword evidence="3" id="KW-1185">Reference proteome</keyword>
<reference evidence="2" key="2">
    <citation type="journal article" date="2021" name="Data Brief">
        <title>Draft genome sequence data of the facultative, thermophilic, xylanolytic bacterium Paenibacillus sp. strain DA-C8.</title>
        <authorList>
            <person name="Chhe C."/>
            <person name="Uke A."/>
            <person name="Baramee S."/>
            <person name="Ungkulpasvich U."/>
            <person name="Tachaapaikoon C."/>
            <person name="Pason P."/>
            <person name="Waeonukul R."/>
            <person name="Ratanakhanokchai K."/>
            <person name="Kosugi A."/>
        </authorList>
    </citation>
    <scope>NUCLEOTIDE SEQUENCE</scope>
    <source>
        <strain evidence="2">DA-C8</strain>
    </source>
</reference>
<sequence length="93" mass="10864">MSTKRNNVIQFGKFITALLAEEGVRNTSFIIQFPIKDEKQARHNPSHKTLQTPRSGPHFHIMNNLVNTQNIKENSRDHESFLQRFYLIPQCSK</sequence>
<comment type="caution">
    <text evidence="2">The sequence shown here is derived from an EMBL/GenBank/DDBJ whole genome shotgun (WGS) entry which is preliminary data.</text>
</comment>
<evidence type="ECO:0000313" key="2">
    <source>
        <dbReference type="EMBL" id="GFR39412.1"/>
    </source>
</evidence>
<dbReference type="AlphaFoldDB" id="A0A916VGH2"/>
<accession>A0A916VGH2</accession>
<evidence type="ECO:0000313" key="3">
    <source>
        <dbReference type="Proteomes" id="UP000654993"/>
    </source>
</evidence>
<proteinExistence type="predicted"/>